<keyword evidence="2" id="KW-0378">Hydrolase</keyword>
<evidence type="ECO:0008006" key="5">
    <source>
        <dbReference type="Google" id="ProtNLM"/>
    </source>
</evidence>
<dbReference type="PANTHER" id="PTHR11080:SF2">
    <property type="entry name" value="LD05707P"/>
    <property type="match status" value="1"/>
</dbReference>
<dbReference type="RefSeq" id="WP_088617686.1">
    <property type="nucleotide sequence ID" value="NZ_CP022129.1"/>
</dbReference>
<dbReference type="SUPFAM" id="SSF52499">
    <property type="entry name" value="Isochorismatase-like hydrolases"/>
    <property type="match status" value="1"/>
</dbReference>
<proteinExistence type="inferred from homology"/>
<evidence type="ECO:0000313" key="3">
    <source>
        <dbReference type="EMBL" id="ASF44803.1"/>
    </source>
</evidence>
<dbReference type="OrthoDB" id="9791276at2"/>
<dbReference type="KEGG" id="mpsy:CEK71_01275"/>
<sequence>MPDRQLLIIDAQNDFCALPTYSYSPALAVKGAHDDCLRLALLIQQGGLAISDIIATLDSHQPLDLANAVCWRDRYGGSVSTFTAITAAEVRNGDYRPIIGVSAQDGGQFLRAYFDALEQAGRTLTLWPEHCQIGTPGHNLHPEIASALRQWSLQRLKPITFIQKGENIWTESFSALKAVFPYPDDESTQLNQDLLALLARQTEILVAGQASSHCVKETVEDLLRYAPALRDKLVLLTDCMSPVPGFENIAQQFFADMQAHGVRLASSADLLAELTD</sequence>
<dbReference type="InterPro" id="IPR036380">
    <property type="entry name" value="Isochorismatase-like_sf"/>
</dbReference>
<reference evidence="3 4" key="1">
    <citation type="submission" date="2017-06" db="EMBL/GenBank/DDBJ databases">
        <title>Genome Sequencing of the methanotroph Methylovulum psychrotolerants str. HV10-M2 isolated from a high-altitude environment.</title>
        <authorList>
            <person name="Mateos-Rivera A."/>
        </authorList>
    </citation>
    <scope>NUCLEOTIDE SEQUENCE [LARGE SCALE GENOMIC DNA]</scope>
    <source>
        <strain evidence="3 4">HV10_M2</strain>
    </source>
</reference>
<dbReference type="AlphaFoldDB" id="A0A1Z4BU91"/>
<name>A0A1Z4BU91_9GAMM</name>
<dbReference type="Proteomes" id="UP000197019">
    <property type="component" value="Chromosome"/>
</dbReference>
<evidence type="ECO:0000256" key="2">
    <source>
        <dbReference type="ARBA" id="ARBA00022801"/>
    </source>
</evidence>
<dbReference type="PANTHER" id="PTHR11080">
    <property type="entry name" value="PYRAZINAMIDASE/NICOTINAMIDASE"/>
    <property type="match status" value="1"/>
</dbReference>
<dbReference type="Gene3D" id="3.40.50.850">
    <property type="entry name" value="Isochorismatase-like"/>
    <property type="match status" value="1"/>
</dbReference>
<accession>A0A1Z4BU91</accession>
<dbReference type="EMBL" id="CP022129">
    <property type="protein sequence ID" value="ASF44803.1"/>
    <property type="molecule type" value="Genomic_DNA"/>
</dbReference>
<comment type="similarity">
    <text evidence="1">Belongs to the isochorismatase family.</text>
</comment>
<protein>
    <recommendedName>
        <fullName evidence="5">Nicotinamidase</fullName>
    </recommendedName>
</protein>
<keyword evidence="4" id="KW-1185">Reference proteome</keyword>
<organism evidence="3 4">
    <name type="scientific">Methylovulum psychrotolerans</name>
    <dbReference type="NCBI Taxonomy" id="1704499"/>
    <lineage>
        <taxon>Bacteria</taxon>
        <taxon>Pseudomonadati</taxon>
        <taxon>Pseudomonadota</taxon>
        <taxon>Gammaproteobacteria</taxon>
        <taxon>Methylococcales</taxon>
        <taxon>Methylococcaceae</taxon>
        <taxon>Methylovulum</taxon>
    </lineage>
</organism>
<dbReference type="GO" id="GO:0016787">
    <property type="term" value="F:hydrolase activity"/>
    <property type="evidence" value="ECO:0007669"/>
    <property type="project" value="UniProtKB-KW"/>
</dbReference>
<evidence type="ECO:0000313" key="4">
    <source>
        <dbReference type="Proteomes" id="UP000197019"/>
    </source>
</evidence>
<gene>
    <name evidence="3" type="ORF">CEK71_01275</name>
</gene>
<dbReference type="InterPro" id="IPR052347">
    <property type="entry name" value="Isochorismatase_Nicotinamidase"/>
</dbReference>
<evidence type="ECO:0000256" key="1">
    <source>
        <dbReference type="ARBA" id="ARBA00006336"/>
    </source>
</evidence>